<evidence type="ECO:0000259" key="7">
    <source>
        <dbReference type="PROSITE" id="PS51054"/>
    </source>
</evidence>
<keyword evidence="9" id="KW-1185">Reference proteome</keyword>
<keyword evidence="4" id="KW-0804">Transcription</keyword>
<evidence type="ECO:0000256" key="3">
    <source>
        <dbReference type="ARBA" id="ARBA00023125"/>
    </source>
</evidence>
<proteinExistence type="predicted"/>
<dbReference type="CDD" id="cd11410">
    <property type="entry name" value="bHLH_O_HES"/>
    <property type="match status" value="1"/>
</dbReference>
<evidence type="ECO:0000259" key="6">
    <source>
        <dbReference type="PROSITE" id="PS50888"/>
    </source>
</evidence>
<evidence type="ECO:0000313" key="9">
    <source>
        <dbReference type="Proteomes" id="UP000828390"/>
    </source>
</evidence>
<dbReference type="Pfam" id="PF00010">
    <property type="entry name" value="HLH"/>
    <property type="match status" value="1"/>
</dbReference>
<dbReference type="InterPro" id="IPR003650">
    <property type="entry name" value="Orange_dom"/>
</dbReference>
<dbReference type="PROSITE" id="PS50888">
    <property type="entry name" value="BHLH"/>
    <property type="match status" value="1"/>
</dbReference>
<keyword evidence="2" id="KW-0805">Transcription regulation</keyword>
<evidence type="ECO:0000256" key="2">
    <source>
        <dbReference type="ARBA" id="ARBA00023015"/>
    </source>
</evidence>
<protein>
    <submittedName>
        <fullName evidence="8">Uncharacterized protein</fullName>
    </submittedName>
</protein>
<organism evidence="8 9">
    <name type="scientific">Dreissena polymorpha</name>
    <name type="common">Zebra mussel</name>
    <name type="synonym">Mytilus polymorpha</name>
    <dbReference type="NCBI Taxonomy" id="45954"/>
    <lineage>
        <taxon>Eukaryota</taxon>
        <taxon>Metazoa</taxon>
        <taxon>Spiralia</taxon>
        <taxon>Lophotrochozoa</taxon>
        <taxon>Mollusca</taxon>
        <taxon>Bivalvia</taxon>
        <taxon>Autobranchia</taxon>
        <taxon>Heteroconchia</taxon>
        <taxon>Euheterodonta</taxon>
        <taxon>Imparidentia</taxon>
        <taxon>Neoheterodontei</taxon>
        <taxon>Myida</taxon>
        <taxon>Dreissenoidea</taxon>
        <taxon>Dreissenidae</taxon>
        <taxon>Dreissena</taxon>
    </lineage>
</organism>
<dbReference type="InterPro" id="IPR050370">
    <property type="entry name" value="HES_HEY"/>
</dbReference>
<dbReference type="Gene3D" id="4.10.280.10">
    <property type="entry name" value="Helix-loop-helix DNA-binding domain"/>
    <property type="match status" value="1"/>
</dbReference>
<dbReference type="FunFam" id="4.10.280.10:FF:000009">
    <property type="entry name" value="Transcription factor HES-1"/>
    <property type="match status" value="1"/>
</dbReference>
<dbReference type="PROSITE" id="PS51054">
    <property type="entry name" value="ORANGE"/>
    <property type="match status" value="1"/>
</dbReference>
<reference evidence="8" key="2">
    <citation type="submission" date="2020-11" db="EMBL/GenBank/DDBJ databases">
        <authorList>
            <person name="McCartney M.A."/>
            <person name="Auch B."/>
            <person name="Kono T."/>
            <person name="Mallez S."/>
            <person name="Becker A."/>
            <person name="Gohl D.M."/>
            <person name="Silverstein K.A.T."/>
            <person name="Koren S."/>
            <person name="Bechman K.B."/>
            <person name="Herman A."/>
            <person name="Abrahante J.E."/>
            <person name="Garbe J."/>
        </authorList>
    </citation>
    <scope>NUCLEOTIDE SEQUENCE</scope>
    <source>
        <strain evidence="8">Duluth1</strain>
        <tissue evidence="8">Whole animal</tissue>
    </source>
</reference>
<dbReference type="SUPFAM" id="SSF47459">
    <property type="entry name" value="HLH, helix-loop-helix DNA-binding domain"/>
    <property type="match status" value="1"/>
</dbReference>
<dbReference type="SMART" id="SM00353">
    <property type="entry name" value="HLH"/>
    <property type="match status" value="1"/>
</dbReference>
<sequence length="283" mass="31572">MCDAKVSPVRPDTSTSYLRKIKKPLIERKRRERINNCLAQLKTILLENIKQNGGTQVSKLDKADILEMTVSHLRQIHHQQLSAAMAASSGVIAQYREGYTECAAEAVRYMEASRAYPAEMVMRMRNNLTNKVAYALGHGQPRLAITSAPRDTISPRDYSVARSHGNGLSNLKCHSEGHKTPVKVKVESLTSPCKSHYSPDSGFDSAFSPLLMTVPYHTLKRESESTPIRLTSTPIDTRCDDHSPNISEIKTSQNSVLELPVRHPVPVNEVGDSPSQKQVWRPF</sequence>
<feature type="domain" description="Orange" evidence="7">
    <location>
        <begin position="95"/>
        <end position="128"/>
    </location>
</feature>
<comment type="subcellular location">
    <subcellularLocation>
        <location evidence="1">Nucleus</location>
    </subcellularLocation>
</comment>
<dbReference type="GO" id="GO:0003677">
    <property type="term" value="F:DNA binding"/>
    <property type="evidence" value="ECO:0007669"/>
    <property type="project" value="UniProtKB-KW"/>
</dbReference>
<dbReference type="EMBL" id="JAIWYP010000008">
    <property type="protein sequence ID" value="KAH3780252.1"/>
    <property type="molecule type" value="Genomic_DNA"/>
</dbReference>
<dbReference type="PANTHER" id="PTHR10985">
    <property type="entry name" value="BASIC HELIX-LOOP-HELIX TRANSCRIPTION FACTOR, HES-RELATED"/>
    <property type="match status" value="1"/>
</dbReference>
<evidence type="ECO:0000256" key="5">
    <source>
        <dbReference type="ARBA" id="ARBA00023242"/>
    </source>
</evidence>
<dbReference type="SUPFAM" id="SSF158457">
    <property type="entry name" value="Orange domain-like"/>
    <property type="match status" value="1"/>
</dbReference>
<dbReference type="GO" id="GO:0005634">
    <property type="term" value="C:nucleus"/>
    <property type="evidence" value="ECO:0007669"/>
    <property type="project" value="UniProtKB-SubCell"/>
</dbReference>
<evidence type="ECO:0000256" key="1">
    <source>
        <dbReference type="ARBA" id="ARBA00004123"/>
    </source>
</evidence>
<dbReference type="InterPro" id="IPR036638">
    <property type="entry name" value="HLH_DNA-bd_sf"/>
</dbReference>
<feature type="domain" description="BHLH" evidence="6">
    <location>
        <begin position="18"/>
        <end position="76"/>
    </location>
</feature>
<accession>A0A9D4EH80</accession>
<name>A0A9D4EH80_DREPO</name>
<reference evidence="8" key="1">
    <citation type="journal article" date="2019" name="bioRxiv">
        <title>The Genome of the Zebra Mussel, Dreissena polymorpha: A Resource for Invasive Species Research.</title>
        <authorList>
            <person name="McCartney M.A."/>
            <person name="Auch B."/>
            <person name="Kono T."/>
            <person name="Mallez S."/>
            <person name="Zhang Y."/>
            <person name="Obille A."/>
            <person name="Becker A."/>
            <person name="Abrahante J.E."/>
            <person name="Garbe J."/>
            <person name="Badalamenti J.P."/>
            <person name="Herman A."/>
            <person name="Mangelson H."/>
            <person name="Liachko I."/>
            <person name="Sullivan S."/>
            <person name="Sone E.D."/>
            <person name="Koren S."/>
            <person name="Silverstein K.A.T."/>
            <person name="Beckman K.B."/>
            <person name="Gohl D.M."/>
        </authorList>
    </citation>
    <scope>NUCLEOTIDE SEQUENCE</scope>
    <source>
        <strain evidence="8">Duluth1</strain>
        <tissue evidence="8">Whole animal</tissue>
    </source>
</reference>
<keyword evidence="5" id="KW-0539">Nucleus</keyword>
<evidence type="ECO:0000313" key="8">
    <source>
        <dbReference type="EMBL" id="KAH3780252.1"/>
    </source>
</evidence>
<gene>
    <name evidence="8" type="ORF">DPMN_158062</name>
</gene>
<dbReference type="GO" id="GO:0046983">
    <property type="term" value="F:protein dimerization activity"/>
    <property type="evidence" value="ECO:0007669"/>
    <property type="project" value="InterPro"/>
</dbReference>
<dbReference type="AlphaFoldDB" id="A0A9D4EH80"/>
<evidence type="ECO:0000256" key="4">
    <source>
        <dbReference type="ARBA" id="ARBA00023163"/>
    </source>
</evidence>
<dbReference type="Proteomes" id="UP000828390">
    <property type="component" value="Unassembled WGS sequence"/>
</dbReference>
<comment type="caution">
    <text evidence="8">The sequence shown here is derived from an EMBL/GenBank/DDBJ whole genome shotgun (WGS) entry which is preliminary data.</text>
</comment>
<dbReference type="GO" id="GO:0006355">
    <property type="term" value="P:regulation of DNA-templated transcription"/>
    <property type="evidence" value="ECO:0007669"/>
    <property type="project" value="InterPro"/>
</dbReference>
<dbReference type="InterPro" id="IPR011598">
    <property type="entry name" value="bHLH_dom"/>
</dbReference>
<keyword evidence="3" id="KW-0238">DNA-binding</keyword>